<proteinExistence type="predicted"/>
<keyword evidence="2" id="KW-1185">Reference proteome</keyword>
<dbReference type="Proteomes" id="UP000593568">
    <property type="component" value="Unassembled WGS sequence"/>
</dbReference>
<dbReference type="EMBL" id="JABEZW010000005">
    <property type="protein sequence ID" value="MBA0765097.1"/>
    <property type="molecule type" value="Genomic_DNA"/>
</dbReference>
<accession>A0A7J9DWF9</accession>
<name>A0A7J9DWF9_9ROSI</name>
<gene>
    <name evidence="1" type="ORF">Gotri_014351</name>
</gene>
<evidence type="ECO:0000313" key="2">
    <source>
        <dbReference type="Proteomes" id="UP000593568"/>
    </source>
</evidence>
<reference evidence="1 2" key="1">
    <citation type="journal article" date="2019" name="Genome Biol. Evol.">
        <title>Insights into the evolution of the New World diploid cottons (Gossypium, subgenus Houzingenia) based on genome sequencing.</title>
        <authorList>
            <person name="Grover C.E."/>
            <person name="Arick M.A. 2nd"/>
            <person name="Thrash A."/>
            <person name="Conover J.L."/>
            <person name="Sanders W.S."/>
            <person name="Peterson D.G."/>
            <person name="Frelichowski J.E."/>
            <person name="Scheffler J.A."/>
            <person name="Scheffler B.E."/>
            <person name="Wendel J.F."/>
        </authorList>
    </citation>
    <scope>NUCLEOTIDE SEQUENCE [LARGE SCALE GENOMIC DNA]</scope>
    <source>
        <strain evidence="1">8</strain>
        <tissue evidence="1">Leaf</tissue>
    </source>
</reference>
<evidence type="ECO:0000313" key="1">
    <source>
        <dbReference type="EMBL" id="MBA0765097.1"/>
    </source>
</evidence>
<protein>
    <submittedName>
        <fullName evidence="1">Uncharacterized protein</fullName>
    </submittedName>
</protein>
<sequence>MINFRMSKNCIHKFVESFEDKIQFANFKTHIFS</sequence>
<comment type="caution">
    <text evidence="1">The sequence shown here is derived from an EMBL/GenBank/DDBJ whole genome shotgun (WGS) entry which is preliminary data.</text>
</comment>
<organism evidence="1 2">
    <name type="scientific">Gossypium trilobum</name>
    <dbReference type="NCBI Taxonomy" id="34281"/>
    <lineage>
        <taxon>Eukaryota</taxon>
        <taxon>Viridiplantae</taxon>
        <taxon>Streptophyta</taxon>
        <taxon>Embryophyta</taxon>
        <taxon>Tracheophyta</taxon>
        <taxon>Spermatophyta</taxon>
        <taxon>Magnoliopsida</taxon>
        <taxon>eudicotyledons</taxon>
        <taxon>Gunneridae</taxon>
        <taxon>Pentapetalae</taxon>
        <taxon>rosids</taxon>
        <taxon>malvids</taxon>
        <taxon>Malvales</taxon>
        <taxon>Malvaceae</taxon>
        <taxon>Malvoideae</taxon>
        <taxon>Gossypium</taxon>
    </lineage>
</organism>
<dbReference type="AlphaFoldDB" id="A0A7J9DWF9"/>